<dbReference type="Proteomes" id="UP000784294">
    <property type="component" value="Unassembled WGS sequence"/>
</dbReference>
<organism evidence="1 2">
    <name type="scientific">Protopolystoma xenopodis</name>
    <dbReference type="NCBI Taxonomy" id="117903"/>
    <lineage>
        <taxon>Eukaryota</taxon>
        <taxon>Metazoa</taxon>
        <taxon>Spiralia</taxon>
        <taxon>Lophotrochozoa</taxon>
        <taxon>Platyhelminthes</taxon>
        <taxon>Monogenea</taxon>
        <taxon>Polyopisthocotylea</taxon>
        <taxon>Polystomatidea</taxon>
        <taxon>Polystomatidae</taxon>
        <taxon>Protopolystoma</taxon>
    </lineage>
</organism>
<dbReference type="InterPro" id="IPR033305">
    <property type="entry name" value="Hydin-like"/>
</dbReference>
<dbReference type="EMBL" id="CAAALY010246793">
    <property type="protein sequence ID" value="VEL33994.1"/>
    <property type="molecule type" value="Genomic_DNA"/>
</dbReference>
<name>A0A3S5CSX3_9PLAT</name>
<evidence type="ECO:0000313" key="2">
    <source>
        <dbReference type="Proteomes" id="UP000784294"/>
    </source>
</evidence>
<dbReference type="Gene3D" id="2.60.40.10">
    <property type="entry name" value="Immunoglobulins"/>
    <property type="match status" value="1"/>
</dbReference>
<dbReference type="OrthoDB" id="6281343at2759"/>
<protein>
    <recommendedName>
        <fullName evidence="3">Abnormal spindle-like microcephaly-associated protein ASH domain-containing protein</fullName>
    </recommendedName>
</protein>
<reference evidence="1" key="1">
    <citation type="submission" date="2018-11" db="EMBL/GenBank/DDBJ databases">
        <authorList>
            <consortium name="Pathogen Informatics"/>
        </authorList>
    </citation>
    <scope>NUCLEOTIDE SEQUENCE</scope>
</reference>
<proteinExistence type="predicted"/>
<dbReference type="PANTHER" id="PTHR23053:SF0">
    <property type="entry name" value="HYDROCEPHALUS-INDUCING PROTEIN HOMOLOG"/>
    <property type="match status" value="1"/>
</dbReference>
<evidence type="ECO:0008006" key="3">
    <source>
        <dbReference type="Google" id="ProtNLM"/>
    </source>
</evidence>
<dbReference type="PANTHER" id="PTHR23053">
    <property type="entry name" value="DLEC1 DELETED IN LUNG AND ESOPHAGEAL CANCER 1"/>
    <property type="match status" value="1"/>
</dbReference>
<keyword evidence="2" id="KW-1185">Reference proteome</keyword>
<dbReference type="GO" id="GO:0003341">
    <property type="term" value="P:cilium movement"/>
    <property type="evidence" value="ECO:0007669"/>
    <property type="project" value="TreeGrafter"/>
</dbReference>
<gene>
    <name evidence="1" type="ORF">PXEA_LOCUS27434</name>
</gene>
<evidence type="ECO:0000313" key="1">
    <source>
        <dbReference type="EMBL" id="VEL33994.1"/>
    </source>
</evidence>
<sequence length="118" mass="13406">MLPILIRVEENNFEDNMTQLLIHNPSPMSADIQFALLNDALSEHFSVRPLSLTLPSGESHQVTIYAFPRAIGRVEDSLVCCIRENPEPVVFRLACNGVLPELEIDKRVLHFDRALIQR</sequence>
<dbReference type="AlphaFoldDB" id="A0A3S5CSX3"/>
<dbReference type="InterPro" id="IPR013783">
    <property type="entry name" value="Ig-like_fold"/>
</dbReference>
<accession>A0A3S5CSX3</accession>
<dbReference type="GO" id="GO:0005930">
    <property type="term" value="C:axoneme"/>
    <property type="evidence" value="ECO:0007669"/>
    <property type="project" value="TreeGrafter"/>
</dbReference>
<comment type="caution">
    <text evidence="1">The sequence shown here is derived from an EMBL/GenBank/DDBJ whole genome shotgun (WGS) entry which is preliminary data.</text>
</comment>
<dbReference type="GO" id="GO:1904158">
    <property type="term" value="P:axonemal central apparatus assembly"/>
    <property type="evidence" value="ECO:0007669"/>
    <property type="project" value="TreeGrafter"/>
</dbReference>